<keyword evidence="2" id="KW-1185">Reference proteome</keyword>
<gene>
    <name evidence="1" type="ORF">C1H46_032192</name>
</gene>
<name>A0A540L734_MALBA</name>
<sequence length="65" mass="7386">MDSTTSIAELTKQIDEATIILFQNQWVKSVNFAEINHACSARFENLIQQGINMFPIILESLQSED</sequence>
<dbReference type="Proteomes" id="UP000315295">
    <property type="component" value="Unassembled WGS sequence"/>
</dbReference>
<accession>A0A540L734</accession>
<dbReference type="AlphaFoldDB" id="A0A540L734"/>
<proteinExistence type="predicted"/>
<protein>
    <submittedName>
        <fullName evidence="1">Uncharacterized protein</fullName>
    </submittedName>
</protein>
<comment type="caution">
    <text evidence="1">The sequence shown here is derived from an EMBL/GenBank/DDBJ whole genome shotgun (WGS) entry which is preliminary data.</text>
</comment>
<evidence type="ECO:0000313" key="1">
    <source>
        <dbReference type="EMBL" id="TQD82260.1"/>
    </source>
</evidence>
<reference evidence="1 2" key="1">
    <citation type="journal article" date="2019" name="G3 (Bethesda)">
        <title>Sequencing of a Wild Apple (Malus baccata) Genome Unravels the Differences Between Cultivated and Wild Apple Species Regarding Disease Resistance and Cold Tolerance.</title>
        <authorList>
            <person name="Chen X."/>
        </authorList>
    </citation>
    <scope>NUCLEOTIDE SEQUENCE [LARGE SCALE GENOMIC DNA]</scope>
    <source>
        <strain evidence="2">cv. Shandingzi</strain>
        <tissue evidence="1">Leaves</tissue>
    </source>
</reference>
<dbReference type="EMBL" id="VIEB01000730">
    <property type="protein sequence ID" value="TQD82260.1"/>
    <property type="molecule type" value="Genomic_DNA"/>
</dbReference>
<organism evidence="1 2">
    <name type="scientific">Malus baccata</name>
    <name type="common">Siberian crab apple</name>
    <name type="synonym">Pyrus baccata</name>
    <dbReference type="NCBI Taxonomy" id="106549"/>
    <lineage>
        <taxon>Eukaryota</taxon>
        <taxon>Viridiplantae</taxon>
        <taxon>Streptophyta</taxon>
        <taxon>Embryophyta</taxon>
        <taxon>Tracheophyta</taxon>
        <taxon>Spermatophyta</taxon>
        <taxon>Magnoliopsida</taxon>
        <taxon>eudicotyledons</taxon>
        <taxon>Gunneridae</taxon>
        <taxon>Pentapetalae</taxon>
        <taxon>rosids</taxon>
        <taxon>fabids</taxon>
        <taxon>Rosales</taxon>
        <taxon>Rosaceae</taxon>
        <taxon>Amygdaloideae</taxon>
        <taxon>Maleae</taxon>
        <taxon>Malus</taxon>
    </lineage>
</organism>
<evidence type="ECO:0000313" key="2">
    <source>
        <dbReference type="Proteomes" id="UP000315295"/>
    </source>
</evidence>